<proteinExistence type="predicted"/>
<name>A0ABN5I9R0_9ACTN</name>
<evidence type="ECO:0000256" key="1">
    <source>
        <dbReference type="SAM" id="Coils"/>
    </source>
</evidence>
<dbReference type="Proteomes" id="UP000238413">
    <property type="component" value="Chromosome"/>
</dbReference>
<evidence type="ECO:0008006" key="5">
    <source>
        <dbReference type="Google" id="ProtNLM"/>
    </source>
</evidence>
<evidence type="ECO:0000313" key="4">
    <source>
        <dbReference type="Proteomes" id="UP000238413"/>
    </source>
</evidence>
<keyword evidence="1" id="KW-0175">Coiled coil</keyword>
<organism evidence="3 4">
    <name type="scientific">Streptomyces dengpaensis</name>
    <dbReference type="NCBI Taxonomy" id="2049881"/>
    <lineage>
        <taxon>Bacteria</taxon>
        <taxon>Bacillati</taxon>
        <taxon>Actinomycetota</taxon>
        <taxon>Actinomycetes</taxon>
        <taxon>Kitasatosporales</taxon>
        <taxon>Streptomycetaceae</taxon>
        <taxon>Streptomyces</taxon>
    </lineage>
</organism>
<evidence type="ECO:0000256" key="2">
    <source>
        <dbReference type="SAM" id="MobiDB-lite"/>
    </source>
</evidence>
<evidence type="ECO:0000313" key="3">
    <source>
        <dbReference type="EMBL" id="AVH59922.1"/>
    </source>
</evidence>
<keyword evidence="4" id="KW-1185">Reference proteome</keyword>
<feature type="coiled-coil region" evidence="1">
    <location>
        <begin position="17"/>
        <end position="118"/>
    </location>
</feature>
<dbReference type="EMBL" id="CP026652">
    <property type="protein sequence ID" value="AVH59922.1"/>
    <property type="molecule type" value="Genomic_DNA"/>
</dbReference>
<sequence length="164" mass="18630">MTFTDLIPGRRDRKKPRHRADDRIAELTADYEQQLAELRDENVRLHHFKAEADDFFMIQAAYVTGLEDDKRELQQRLADEQGARAVADADVEARDRWVRDLEIKVADLERRLDVRKLAESAVAITQPIPVITPVPLHQAPFATTNPGRVPGSWGVKDDEPEPAA</sequence>
<accession>A0ABN5I9R0</accession>
<feature type="region of interest" description="Disordered" evidence="2">
    <location>
        <begin position="141"/>
        <end position="164"/>
    </location>
</feature>
<reference evidence="3 4" key="1">
    <citation type="submission" date="2018-02" db="EMBL/GenBank/DDBJ databases">
        <title>Complete genome sequence of Streptomyces dengpaensis, the producer of angucyclines.</title>
        <authorList>
            <person name="Yumei L."/>
        </authorList>
    </citation>
    <scope>NUCLEOTIDE SEQUENCE [LARGE SCALE GENOMIC DNA]</scope>
    <source>
        <strain evidence="3 4">XZHG99</strain>
    </source>
</reference>
<protein>
    <recommendedName>
        <fullName evidence="5">Transposase</fullName>
    </recommendedName>
</protein>
<dbReference type="RefSeq" id="WP_099500302.1">
    <property type="nucleotide sequence ID" value="NZ_CP026652.1"/>
</dbReference>
<gene>
    <name evidence="3" type="ORF">C4B68_33775</name>
</gene>